<protein>
    <submittedName>
        <fullName evidence="1">Uncharacterized protein</fullName>
    </submittedName>
</protein>
<reference evidence="1" key="1">
    <citation type="journal article" date="2020" name="mSystems">
        <title>Genome- and Community-Level Interaction Insights into Carbon Utilization and Element Cycling Functions of Hydrothermarchaeota in Hydrothermal Sediment.</title>
        <authorList>
            <person name="Zhou Z."/>
            <person name="Liu Y."/>
            <person name="Xu W."/>
            <person name="Pan J."/>
            <person name="Luo Z.H."/>
            <person name="Li M."/>
        </authorList>
    </citation>
    <scope>NUCLEOTIDE SEQUENCE [LARGE SCALE GENOMIC DNA]</scope>
    <source>
        <strain evidence="1">SpSt-1071</strain>
    </source>
</reference>
<comment type="caution">
    <text evidence="1">The sequence shown here is derived from an EMBL/GenBank/DDBJ whole genome shotgun (WGS) entry which is preliminary data.</text>
</comment>
<evidence type="ECO:0000313" key="1">
    <source>
        <dbReference type="EMBL" id="HHM67910.1"/>
    </source>
</evidence>
<accession>A0A7C5VGF4</accession>
<proteinExistence type="predicted"/>
<dbReference type="EMBL" id="DRXE01000162">
    <property type="protein sequence ID" value="HHM67910.1"/>
    <property type="molecule type" value="Genomic_DNA"/>
</dbReference>
<sequence length="99" mass="10826">MKQHKTWWEALLEVASELGDALTAVRVGAVVFKLPQQEEEARKAIGPAGPTGYGLPPEVAVIGYGRDFFYVTGVYDGATWIEPVPREYTPGEAEFVGGW</sequence>
<gene>
    <name evidence="1" type="ORF">ENM28_04215</name>
</gene>
<name>A0A7C5VGF4_9DEIN</name>
<dbReference type="AlphaFoldDB" id="A0A7C5VGF4"/>
<organism evidence="1">
    <name type="scientific">Thermus caliditerrae</name>
    <dbReference type="NCBI Taxonomy" id="1330700"/>
    <lineage>
        <taxon>Bacteria</taxon>
        <taxon>Thermotogati</taxon>
        <taxon>Deinococcota</taxon>
        <taxon>Deinococci</taxon>
        <taxon>Thermales</taxon>
        <taxon>Thermaceae</taxon>
        <taxon>Thermus</taxon>
    </lineage>
</organism>